<name>A0A6V2JTP0_9STRA</name>
<proteinExistence type="predicted"/>
<sequence>MTTNGDIHNVSEDIIHVIPEQLIPSTRAKGLKKIGVTEEDVKSSEKLFAQIPPAPDTKDGDSTKPERILGYAEIRLRREKAIKILGTTEEEVEIENTKNLGSLGVGGRRRSFTVIQSPTIRLIDSSKGLRSKTMMANYRRRSFTVIQSPTIRLIDSSKGLRSKTMMANYRRRTTNRRRASRGHSSNPFRRRSTGDISSIADADFRDQYSSETGHPFPSIDEMVCLQKCARANQIELKRLKAKVHKLEKEVKGKKNDEGEEGKK</sequence>
<protein>
    <submittedName>
        <fullName evidence="4">Uncharacterized protein</fullName>
    </submittedName>
</protein>
<evidence type="ECO:0000313" key="4">
    <source>
        <dbReference type="EMBL" id="CAE4632502.1"/>
    </source>
</evidence>
<organism evidence="4">
    <name type="scientific">Ditylum brightwellii</name>
    <dbReference type="NCBI Taxonomy" id="49249"/>
    <lineage>
        <taxon>Eukaryota</taxon>
        <taxon>Sar</taxon>
        <taxon>Stramenopiles</taxon>
        <taxon>Ochrophyta</taxon>
        <taxon>Bacillariophyta</taxon>
        <taxon>Mediophyceae</taxon>
        <taxon>Lithodesmiophycidae</taxon>
        <taxon>Lithodesmiales</taxon>
        <taxon>Lithodesmiaceae</taxon>
        <taxon>Ditylum</taxon>
    </lineage>
</organism>
<evidence type="ECO:0000256" key="1">
    <source>
        <dbReference type="SAM" id="Coils"/>
    </source>
</evidence>
<reference evidence="4" key="1">
    <citation type="submission" date="2021-01" db="EMBL/GenBank/DDBJ databases">
        <authorList>
            <person name="Corre E."/>
            <person name="Pelletier E."/>
            <person name="Niang G."/>
            <person name="Scheremetjew M."/>
            <person name="Finn R."/>
            <person name="Kale V."/>
            <person name="Holt S."/>
            <person name="Cochrane G."/>
            <person name="Meng A."/>
            <person name="Brown T."/>
            <person name="Cohen L."/>
        </authorList>
    </citation>
    <scope>NUCLEOTIDE SEQUENCE</scope>
    <source>
        <strain evidence="4">GSO104</strain>
    </source>
</reference>
<feature type="region of interest" description="Disordered" evidence="2">
    <location>
        <begin position="171"/>
        <end position="201"/>
    </location>
</feature>
<evidence type="ECO:0000313" key="3">
    <source>
        <dbReference type="EMBL" id="CAE4632498.1"/>
    </source>
</evidence>
<dbReference type="AlphaFoldDB" id="A0A6V2JTP0"/>
<dbReference type="EMBL" id="HBNS01036085">
    <property type="protein sequence ID" value="CAE4632498.1"/>
    <property type="molecule type" value="Transcribed_RNA"/>
</dbReference>
<feature type="compositionally biased region" description="Basic residues" evidence="2">
    <location>
        <begin position="171"/>
        <end position="181"/>
    </location>
</feature>
<keyword evidence="1" id="KW-0175">Coiled coil</keyword>
<gene>
    <name evidence="3" type="ORF">DBRI00130_LOCUS28188</name>
    <name evidence="4" type="ORF">DBRI00130_LOCUS28190</name>
</gene>
<accession>A0A6V2JTP0</accession>
<feature type="coiled-coil region" evidence="1">
    <location>
        <begin position="229"/>
        <end position="256"/>
    </location>
</feature>
<dbReference type="EMBL" id="HBNS01036087">
    <property type="protein sequence ID" value="CAE4632502.1"/>
    <property type="molecule type" value="Transcribed_RNA"/>
</dbReference>
<evidence type="ECO:0000256" key="2">
    <source>
        <dbReference type="SAM" id="MobiDB-lite"/>
    </source>
</evidence>